<keyword evidence="3" id="KW-0904">Protein phosphatase</keyword>
<accession>A0A561E2T8</accession>
<dbReference type="Proteomes" id="UP000318297">
    <property type="component" value="Unassembled WGS sequence"/>
</dbReference>
<evidence type="ECO:0000256" key="1">
    <source>
        <dbReference type="ARBA" id="ARBA00011063"/>
    </source>
</evidence>
<protein>
    <submittedName>
        <fullName evidence="6">Protein-tyrosine phosphatase</fullName>
    </submittedName>
</protein>
<evidence type="ECO:0000256" key="3">
    <source>
        <dbReference type="ARBA" id="ARBA00022912"/>
    </source>
</evidence>
<comment type="caution">
    <text evidence="6">The sequence shown here is derived from an EMBL/GenBank/DDBJ whole genome shotgun (WGS) entry which is preliminary data.</text>
</comment>
<feature type="domain" description="Phosphotyrosine protein phosphatase I" evidence="5">
    <location>
        <begin position="2"/>
        <end position="172"/>
    </location>
</feature>
<dbReference type="InterPro" id="IPR050438">
    <property type="entry name" value="LMW_PTPase"/>
</dbReference>
<dbReference type="InterPro" id="IPR017867">
    <property type="entry name" value="Tyr_phospatase_low_mol_wt"/>
</dbReference>
<reference evidence="6 7" key="1">
    <citation type="submission" date="2019-06" db="EMBL/GenBank/DDBJ databases">
        <title>Sequencing the genomes of 1000 actinobacteria strains.</title>
        <authorList>
            <person name="Klenk H.-P."/>
        </authorList>
    </citation>
    <scope>NUCLEOTIDE SEQUENCE [LARGE SCALE GENOMIC DNA]</scope>
    <source>
        <strain evidence="6 7">DSM 19560</strain>
    </source>
</reference>
<dbReference type="GO" id="GO:0004725">
    <property type="term" value="F:protein tyrosine phosphatase activity"/>
    <property type="evidence" value="ECO:0007669"/>
    <property type="project" value="InterPro"/>
</dbReference>
<evidence type="ECO:0000256" key="2">
    <source>
        <dbReference type="ARBA" id="ARBA00022801"/>
    </source>
</evidence>
<dbReference type="PANTHER" id="PTHR11717">
    <property type="entry name" value="LOW MOLECULAR WEIGHT PROTEIN TYROSINE PHOSPHATASE"/>
    <property type="match status" value="1"/>
</dbReference>
<feature type="active site" description="Proton donor" evidence="4">
    <location>
        <position position="119"/>
    </location>
</feature>
<keyword evidence="2" id="KW-0378">Hydrolase</keyword>
<dbReference type="Gene3D" id="3.40.50.2300">
    <property type="match status" value="1"/>
</dbReference>
<dbReference type="Pfam" id="PF01451">
    <property type="entry name" value="LMWPc"/>
    <property type="match status" value="1"/>
</dbReference>
<evidence type="ECO:0000259" key="5">
    <source>
        <dbReference type="SMART" id="SM00226"/>
    </source>
</evidence>
<gene>
    <name evidence="6" type="ORF">BKA23_2273</name>
</gene>
<dbReference type="AlphaFoldDB" id="A0A561E2T8"/>
<evidence type="ECO:0000256" key="4">
    <source>
        <dbReference type="PIRSR" id="PIRSR617867-1"/>
    </source>
</evidence>
<organism evidence="6 7">
    <name type="scientific">Rudaeicoccus suwonensis</name>
    <dbReference type="NCBI Taxonomy" id="657409"/>
    <lineage>
        <taxon>Bacteria</taxon>
        <taxon>Bacillati</taxon>
        <taxon>Actinomycetota</taxon>
        <taxon>Actinomycetes</taxon>
        <taxon>Micrococcales</taxon>
        <taxon>Dermacoccaceae</taxon>
        <taxon>Rudaeicoccus</taxon>
    </lineage>
</organism>
<feature type="active site" evidence="4">
    <location>
        <position position="14"/>
    </location>
</feature>
<proteinExistence type="inferred from homology"/>
<dbReference type="SMART" id="SM00226">
    <property type="entry name" value="LMWPc"/>
    <property type="match status" value="1"/>
</dbReference>
<feature type="active site" description="Nucleophile" evidence="4">
    <location>
        <position position="8"/>
    </location>
</feature>
<evidence type="ECO:0000313" key="7">
    <source>
        <dbReference type="Proteomes" id="UP000318297"/>
    </source>
</evidence>
<dbReference type="InterPro" id="IPR036196">
    <property type="entry name" value="Ptyr_pPase_sf"/>
</dbReference>
<comment type="similarity">
    <text evidence="1">Belongs to the low molecular weight phosphotyrosine protein phosphatase family.</text>
</comment>
<dbReference type="OrthoDB" id="9784339at2"/>
<name>A0A561E2T8_9MICO</name>
<dbReference type="SUPFAM" id="SSF52788">
    <property type="entry name" value="Phosphotyrosine protein phosphatases I"/>
    <property type="match status" value="1"/>
</dbReference>
<dbReference type="PANTHER" id="PTHR11717:SF31">
    <property type="entry name" value="LOW MOLECULAR WEIGHT PROTEIN-TYROSINE-PHOSPHATASE ETP-RELATED"/>
    <property type="match status" value="1"/>
</dbReference>
<evidence type="ECO:0000313" key="6">
    <source>
        <dbReference type="EMBL" id="TWE09928.1"/>
    </source>
</evidence>
<dbReference type="EMBL" id="VIVQ01000002">
    <property type="protein sequence ID" value="TWE09928.1"/>
    <property type="molecule type" value="Genomic_DNA"/>
</dbReference>
<dbReference type="PRINTS" id="PR00719">
    <property type="entry name" value="LMWPTPASE"/>
</dbReference>
<sequence length="175" mass="19073">MPLMLFVCTGNICRSPFAERYAAHLYQQVGQTGWEFASAGVGALTGSGIDQFMAAELRARGVDDSGFASRQLTPAVMRTADLIVGMETAHRTYVLEEFPAFVRHTFTLVQLAKAVSAADPHEHGADLVSSIGAYRPRLTDDDDVADPYQRGPEVAARTAEHIAELLDRLIPRLLV</sequence>
<keyword evidence="7" id="KW-1185">Reference proteome</keyword>
<dbReference type="InterPro" id="IPR023485">
    <property type="entry name" value="Ptyr_pPase"/>
</dbReference>
<dbReference type="RefSeq" id="WP_145228674.1">
    <property type="nucleotide sequence ID" value="NZ_VIVQ01000002.1"/>
</dbReference>